<dbReference type="EMBL" id="FRCA01000015">
    <property type="protein sequence ID" value="SHM84176.1"/>
    <property type="molecule type" value="Genomic_DNA"/>
</dbReference>
<dbReference type="GO" id="GO:0000917">
    <property type="term" value="P:division septum assembly"/>
    <property type="evidence" value="ECO:0007669"/>
    <property type="project" value="UniProtKB-KW"/>
</dbReference>
<keyword evidence="2" id="KW-0717">Septation</keyword>
<protein>
    <submittedName>
        <fullName evidence="5">Cell division protein ZapB</fullName>
    </submittedName>
</protein>
<evidence type="ECO:0000313" key="5">
    <source>
        <dbReference type="EMBL" id="SHM84176.1"/>
    </source>
</evidence>
<gene>
    <name evidence="4" type="ORF">HCU01_36230</name>
    <name evidence="5" type="ORF">SAMN05660971_04025</name>
</gene>
<accession>A0A1M7M0Y1</accession>
<dbReference type="Proteomes" id="UP000184123">
    <property type="component" value="Unassembled WGS sequence"/>
</dbReference>
<dbReference type="STRING" id="44933.SAMN05660971_04025"/>
<reference evidence="4 7" key="2">
    <citation type="submission" date="2019-07" db="EMBL/GenBank/DDBJ databases">
        <title>Whole genome shotgun sequence of Halomonas cupida NBRC 102219.</title>
        <authorList>
            <person name="Hosoyama A."/>
            <person name="Uohara A."/>
            <person name="Ohji S."/>
            <person name="Ichikawa N."/>
        </authorList>
    </citation>
    <scope>NUCLEOTIDE SEQUENCE [LARGE SCALE GENOMIC DNA]</scope>
    <source>
        <strain evidence="4 7">NBRC 102219</strain>
    </source>
</reference>
<reference evidence="5 6" key="1">
    <citation type="submission" date="2016-11" db="EMBL/GenBank/DDBJ databases">
        <authorList>
            <person name="Jaros S."/>
            <person name="Januszkiewicz K."/>
            <person name="Wedrychowicz H."/>
        </authorList>
    </citation>
    <scope>NUCLEOTIDE SEQUENCE [LARGE SCALE GENOMIC DNA]</scope>
    <source>
        <strain evidence="5 6">DSM 4740</strain>
    </source>
</reference>
<keyword evidence="1 3" id="KW-0175">Coiled coil</keyword>
<dbReference type="InterPro" id="IPR009252">
    <property type="entry name" value="Cell_div_ZapB"/>
</dbReference>
<keyword evidence="7" id="KW-1185">Reference proteome</keyword>
<dbReference type="Pfam" id="PF06005">
    <property type="entry name" value="ZapB"/>
    <property type="match status" value="1"/>
</dbReference>
<name>A0A1M7M0Y1_9GAMM</name>
<evidence type="ECO:0000313" key="7">
    <source>
        <dbReference type="Proteomes" id="UP000321726"/>
    </source>
</evidence>
<dbReference type="AlphaFoldDB" id="A0A1M7M0Y1"/>
<organism evidence="5 6">
    <name type="scientific">Halomonas cupida</name>
    <dbReference type="NCBI Taxonomy" id="44933"/>
    <lineage>
        <taxon>Bacteria</taxon>
        <taxon>Pseudomonadati</taxon>
        <taxon>Pseudomonadota</taxon>
        <taxon>Gammaproteobacteria</taxon>
        <taxon>Oceanospirillales</taxon>
        <taxon>Halomonadaceae</taxon>
        <taxon>Halomonas</taxon>
    </lineage>
</organism>
<dbReference type="GO" id="GO:0043093">
    <property type="term" value="P:FtsZ-dependent cytokinesis"/>
    <property type="evidence" value="ECO:0007669"/>
    <property type="project" value="InterPro"/>
</dbReference>
<dbReference type="Gene3D" id="1.20.5.340">
    <property type="match status" value="1"/>
</dbReference>
<sequence length="73" mass="8352">MSTELFNQLEQKVTSAVEALELLKMEAEELREENTRLKQEREDWERRLTSLLGKLDEVDGSQPQAAAQPAHSV</sequence>
<feature type="coiled-coil region" evidence="3">
    <location>
        <begin position="6"/>
        <end position="54"/>
    </location>
</feature>
<evidence type="ECO:0000256" key="1">
    <source>
        <dbReference type="ARBA" id="ARBA00023054"/>
    </source>
</evidence>
<evidence type="ECO:0000256" key="3">
    <source>
        <dbReference type="SAM" id="Coils"/>
    </source>
</evidence>
<dbReference type="Proteomes" id="UP000321726">
    <property type="component" value="Unassembled WGS sequence"/>
</dbReference>
<evidence type="ECO:0000256" key="2">
    <source>
        <dbReference type="ARBA" id="ARBA00023210"/>
    </source>
</evidence>
<keyword evidence="2" id="KW-0131">Cell cycle</keyword>
<dbReference type="GO" id="GO:0005737">
    <property type="term" value="C:cytoplasm"/>
    <property type="evidence" value="ECO:0007669"/>
    <property type="project" value="InterPro"/>
</dbReference>
<keyword evidence="5" id="KW-0132">Cell division</keyword>
<evidence type="ECO:0000313" key="6">
    <source>
        <dbReference type="Proteomes" id="UP000184123"/>
    </source>
</evidence>
<dbReference type="RefSeq" id="WP_073437005.1">
    <property type="nucleotide sequence ID" value="NZ_BJXU01000157.1"/>
</dbReference>
<dbReference type="EMBL" id="BJXU01000157">
    <property type="protein sequence ID" value="GEN25674.1"/>
    <property type="molecule type" value="Genomic_DNA"/>
</dbReference>
<proteinExistence type="predicted"/>
<evidence type="ECO:0000313" key="4">
    <source>
        <dbReference type="EMBL" id="GEN25674.1"/>
    </source>
</evidence>